<dbReference type="EnsemblMetazoa" id="CJA33266.1">
    <property type="protein sequence ID" value="CJA33266.1"/>
    <property type="gene ID" value="WBGene00209113"/>
</dbReference>
<dbReference type="Proteomes" id="UP000005237">
    <property type="component" value="Unassembled WGS sequence"/>
</dbReference>
<dbReference type="AlphaFoldDB" id="A0A8R1IEP2"/>
<accession>A0A8R1IEP2</accession>
<keyword evidence="3" id="KW-1185">Reference proteome</keyword>
<feature type="compositionally biased region" description="Basic and acidic residues" evidence="1">
    <location>
        <begin position="55"/>
        <end position="66"/>
    </location>
</feature>
<evidence type="ECO:0000313" key="3">
    <source>
        <dbReference type="Proteomes" id="UP000005237"/>
    </source>
</evidence>
<sequence>MNRYMYNGHLGEGNAAIWKISDGSWVVIPTGQRSEALFPLRQGLVRTASSKRFDLTKPISRPESHRASLGGRCNSRKNGPRSDFRS</sequence>
<reference evidence="3" key="1">
    <citation type="submission" date="2010-08" db="EMBL/GenBank/DDBJ databases">
        <authorList>
            <consortium name="Caenorhabditis japonica Sequencing Consortium"/>
            <person name="Wilson R.K."/>
        </authorList>
    </citation>
    <scope>NUCLEOTIDE SEQUENCE [LARGE SCALE GENOMIC DNA]</scope>
    <source>
        <strain evidence="3">DF5081</strain>
    </source>
</reference>
<proteinExistence type="predicted"/>
<feature type="region of interest" description="Disordered" evidence="1">
    <location>
        <begin position="55"/>
        <end position="86"/>
    </location>
</feature>
<reference evidence="2" key="2">
    <citation type="submission" date="2022-06" db="UniProtKB">
        <authorList>
            <consortium name="EnsemblMetazoa"/>
        </authorList>
    </citation>
    <scope>IDENTIFICATION</scope>
    <source>
        <strain evidence="2">DF5081</strain>
    </source>
</reference>
<name>A0A8R1IEP2_CAEJA</name>
<organism evidence="2 3">
    <name type="scientific">Caenorhabditis japonica</name>
    <dbReference type="NCBI Taxonomy" id="281687"/>
    <lineage>
        <taxon>Eukaryota</taxon>
        <taxon>Metazoa</taxon>
        <taxon>Ecdysozoa</taxon>
        <taxon>Nematoda</taxon>
        <taxon>Chromadorea</taxon>
        <taxon>Rhabditida</taxon>
        <taxon>Rhabditina</taxon>
        <taxon>Rhabditomorpha</taxon>
        <taxon>Rhabditoidea</taxon>
        <taxon>Rhabditidae</taxon>
        <taxon>Peloderinae</taxon>
        <taxon>Caenorhabditis</taxon>
    </lineage>
</organism>
<protein>
    <submittedName>
        <fullName evidence="2">Uncharacterized protein</fullName>
    </submittedName>
</protein>
<evidence type="ECO:0000256" key="1">
    <source>
        <dbReference type="SAM" id="MobiDB-lite"/>
    </source>
</evidence>
<evidence type="ECO:0000313" key="2">
    <source>
        <dbReference type="EnsemblMetazoa" id="CJA33266.1"/>
    </source>
</evidence>